<name>A0A1C3ETQ2_9PLAN</name>
<evidence type="ECO:0000313" key="2">
    <source>
        <dbReference type="EMBL" id="ODA36650.1"/>
    </source>
</evidence>
<evidence type="ECO:0000313" key="3">
    <source>
        <dbReference type="Proteomes" id="UP000094828"/>
    </source>
</evidence>
<accession>A0A1C3ETQ2</accession>
<dbReference type="EMBL" id="LYDR01000007">
    <property type="protein sequence ID" value="ODA36650.1"/>
    <property type="molecule type" value="Genomic_DNA"/>
</dbReference>
<organism evidence="2 3">
    <name type="scientific">Planctopirus hydrillae</name>
    <dbReference type="NCBI Taxonomy" id="1841610"/>
    <lineage>
        <taxon>Bacteria</taxon>
        <taxon>Pseudomonadati</taxon>
        <taxon>Planctomycetota</taxon>
        <taxon>Planctomycetia</taxon>
        <taxon>Planctomycetales</taxon>
        <taxon>Planctomycetaceae</taxon>
        <taxon>Planctopirus</taxon>
    </lineage>
</organism>
<protein>
    <submittedName>
        <fullName evidence="2">Uncharacterized protein</fullName>
    </submittedName>
</protein>
<dbReference type="Proteomes" id="UP000094828">
    <property type="component" value="Unassembled WGS sequence"/>
</dbReference>
<keyword evidence="1" id="KW-0472">Membrane</keyword>
<keyword evidence="1" id="KW-0812">Transmembrane</keyword>
<reference evidence="2 3" key="1">
    <citation type="submission" date="2016-05" db="EMBL/GenBank/DDBJ databases">
        <title>Genomic and physiological characterization of Planctopirus sp. isolated from fresh water lake.</title>
        <authorList>
            <person name="Subhash Y."/>
            <person name="Ramana C."/>
        </authorList>
    </citation>
    <scope>NUCLEOTIDE SEQUENCE [LARGE SCALE GENOMIC DNA]</scope>
    <source>
        <strain evidence="2 3">JC280</strain>
    </source>
</reference>
<keyword evidence="1" id="KW-1133">Transmembrane helix</keyword>
<dbReference type="STRING" id="1841610.A6X21_15790"/>
<sequence>MEAIEIVNPDYAAKLLRIPGQKWVLNSLALRHQKAYDTLIDARWESFHFPTHVGLGLKERFEEGGLRIDDYYEGTADGVQPEMFEVTIPPRSGTRQETSRYIPHIVWVRVFSGRGLGNAIQRLDQTFLLGDSPGAKTRNSTVRYTDWVTHGGFHLPRRQEGWYSDTFEPQGKPHWSADFDYSEWDSPFPKEQAYLTYYGLPEPEGVSKGWGWWWLLLAGGLLVVAMTILIRRRSS</sequence>
<keyword evidence="3" id="KW-1185">Reference proteome</keyword>
<comment type="caution">
    <text evidence="2">The sequence shown here is derived from an EMBL/GenBank/DDBJ whole genome shotgun (WGS) entry which is preliminary data.</text>
</comment>
<evidence type="ECO:0000256" key="1">
    <source>
        <dbReference type="SAM" id="Phobius"/>
    </source>
</evidence>
<dbReference type="AlphaFoldDB" id="A0A1C3ETQ2"/>
<gene>
    <name evidence="2" type="ORF">A6X21_15790</name>
</gene>
<feature type="transmembrane region" description="Helical" evidence="1">
    <location>
        <begin position="210"/>
        <end position="230"/>
    </location>
</feature>
<proteinExistence type="predicted"/>